<evidence type="ECO:0000259" key="5">
    <source>
        <dbReference type="Pfam" id="PF25553"/>
    </source>
</evidence>
<evidence type="ECO:0000256" key="4">
    <source>
        <dbReference type="SAM" id="MobiDB-lite"/>
    </source>
</evidence>
<reference evidence="6" key="1">
    <citation type="submission" date="2022-05" db="EMBL/GenBank/DDBJ databases">
        <title>The Musa troglodytarum L. genome provides insights into the mechanism of non-climacteric behaviour and enrichment of carotenoids.</title>
        <authorList>
            <person name="Wang J."/>
        </authorList>
    </citation>
    <scope>NUCLEOTIDE SEQUENCE</scope>
    <source>
        <tissue evidence="6">Leaf</tissue>
    </source>
</reference>
<keyword evidence="7" id="KW-1185">Reference proteome</keyword>
<evidence type="ECO:0000256" key="2">
    <source>
        <dbReference type="ARBA" id="ARBA00004906"/>
    </source>
</evidence>
<feature type="compositionally biased region" description="Basic and acidic residues" evidence="4">
    <location>
        <begin position="123"/>
        <end position="138"/>
    </location>
</feature>
<dbReference type="InterPro" id="IPR038920">
    <property type="entry name" value="At3g05675-like"/>
</dbReference>
<evidence type="ECO:0000256" key="3">
    <source>
        <dbReference type="ARBA" id="ARBA00022786"/>
    </source>
</evidence>
<dbReference type="EMBL" id="CP097509">
    <property type="protein sequence ID" value="URE17113.1"/>
    <property type="molecule type" value="Genomic_DNA"/>
</dbReference>
<evidence type="ECO:0000313" key="6">
    <source>
        <dbReference type="EMBL" id="URE17113.1"/>
    </source>
</evidence>
<evidence type="ECO:0000313" key="7">
    <source>
        <dbReference type="Proteomes" id="UP001055439"/>
    </source>
</evidence>
<dbReference type="Proteomes" id="UP001055439">
    <property type="component" value="Chromosome 7"/>
</dbReference>
<feature type="compositionally biased region" description="Low complexity" evidence="4">
    <location>
        <begin position="56"/>
        <end position="74"/>
    </location>
</feature>
<proteinExistence type="predicted"/>
<evidence type="ECO:0000256" key="1">
    <source>
        <dbReference type="ARBA" id="ARBA00002668"/>
    </source>
</evidence>
<feature type="domain" description="At3g05675-like ankyrin-like" evidence="5">
    <location>
        <begin position="295"/>
        <end position="532"/>
    </location>
</feature>
<dbReference type="OrthoDB" id="671361at2759"/>
<dbReference type="PANTHER" id="PTHR31060">
    <property type="entry name" value="OSJNBA0011J08.25 PROTEIN-RELATED"/>
    <property type="match status" value="1"/>
</dbReference>
<accession>A0A9E7GQ76</accession>
<feature type="compositionally biased region" description="Basic and acidic residues" evidence="4">
    <location>
        <begin position="33"/>
        <end position="48"/>
    </location>
</feature>
<comment type="pathway">
    <text evidence="2">Protein modification; protein ubiquitination.</text>
</comment>
<dbReference type="PANTHER" id="PTHR31060:SF33">
    <property type="entry name" value="OS04G0278000 PROTEIN"/>
    <property type="match status" value="1"/>
</dbReference>
<dbReference type="InterPro" id="IPR058039">
    <property type="entry name" value="At3g05675-like_ankyrin"/>
</dbReference>
<sequence>MAETRGVRSASTGRRAPGLRRVWCCSFTAAPDSPDHRRSSSTHRELRPSKTPPKLSHPGSFHSSPSPSSKLGLGIIDPRRILSPGRVSPIDSDTPLGPLPGILDSASISTTAVESEPECPDPAPKERSLVPEKPKTDTRVSLRERSLDLRLCLKGKDGRCLVLELDSGVLCESSAFFAAMVLDSIRKVSDADCQKIEVAGVEDVDVFKETIELMYEKDASRWLMKAGVSRAIGILEVCLKIMFDRGMRSCLKYIEAVPWTETEEEKLKRLFARSTIDKAICEDVLARLDPQDCNHSEDLAVQLIQSVTNATNGNARREMRSLVNGLLSESSVYQKEPVGLNKDSLYSICHSCLNSLVKLFEEALSSIPMDQMTAGKRTKPLIERVSKQVENLNWLLEILIDKEMAEDFVGLWANQKELIRMHERASPMLRYELSRISANVFIALGLRKLQCPGGMRFSILQSWFGPMLMDFGWLQRCSKGLDMRMLEESLGQVILTLRLKQQQILFEEWFRCFAGHGTECPNLCKAFQVWWRSFPYRPAIPFFLPSADPSLSVPFAPITSLSISSCSLRPVPHDSVLQVGAVAEGF</sequence>
<keyword evidence="3" id="KW-0833">Ubl conjugation pathway</keyword>
<feature type="region of interest" description="Disordered" evidence="4">
    <location>
        <begin position="28"/>
        <end position="138"/>
    </location>
</feature>
<name>A0A9E7GQ76_9LILI</name>
<organism evidence="6 7">
    <name type="scientific">Musa troglodytarum</name>
    <name type="common">fe'i banana</name>
    <dbReference type="NCBI Taxonomy" id="320322"/>
    <lineage>
        <taxon>Eukaryota</taxon>
        <taxon>Viridiplantae</taxon>
        <taxon>Streptophyta</taxon>
        <taxon>Embryophyta</taxon>
        <taxon>Tracheophyta</taxon>
        <taxon>Spermatophyta</taxon>
        <taxon>Magnoliopsida</taxon>
        <taxon>Liliopsida</taxon>
        <taxon>Zingiberales</taxon>
        <taxon>Musaceae</taxon>
        <taxon>Musa</taxon>
    </lineage>
</organism>
<comment type="function">
    <text evidence="1">May act as a substrate-specific adapter of an E3 ubiquitin-protein ligase complex (CUL3-RBX1-BTB) which mediates the ubiquitination and subsequent proteasomal degradation of target proteins.</text>
</comment>
<dbReference type="Pfam" id="PF25553">
    <property type="entry name" value="BTB-POZ_ANK-like"/>
    <property type="match status" value="1"/>
</dbReference>
<protein>
    <recommendedName>
        <fullName evidence="5">At3g05675-like ankyrin-like domain-containing protein</fullName>
    </recommendedName>
</protein>
<dbReference type="AlphaFoldDB" id="A0A9E7GQ76"/>
<gene>
    <name evidence="6" type="ORF">MUK42_10828</name>
</gene>